<keyword evidence="2" id="KW-1185">Reference proteome</keyword>
<reference evidence="1 2" key="1">
    <citation type="submission" date="2019-10" db="EMBL/GenBank/DDBJ databases">
        <title>Assembly and Annotation for the nematode Trichostrongylus colubriformis.</title>
        <authorList>
            <person name="Martin J."/>
        </authorList>
    </citation>
    <scope>NUCLEOTIDE SEQUENCE [LARGE SCALE GENOMIC DNA]</scope>
    <source>
        <strain evidence="1">G859</strain>
        <tissue evidence="1">Whole worm</tissue>
    </source>
</reference>
<name>A0AAN8IE56_TRICO</name>
<accession>A0AAN8IE56</accession>
<dbReference type="Proteomes" id="UP001331761">
    <property type="component" value="Unassembled WGS sequence"/>
</dbReference>
<protein>
    <submittedName>
        <fullName evidence="1">Uncharacterized protein</fullName>
    </submittedName>
</protein>
<evidence type="ECO:0000313" key="2">
    <source>
        <dbReference type="Proteomes" id="UP001331761"/>
    </source>
</evidence>
<dbReference type="EMBL" id="WIXE01024271">
    <property type="protein sequence ID" value="KAK5965747.1"/>
    <property type="molecule type" value="Genomic_DNA"/>
</dbReference>
<proteinExistence type="predicted"/>
<sequence length="81" mass="9312">MVYLIARAIAATADEFGLQRDTDNPKWRLKELEEFRRMQRSNHRPQGQKERGVDSLLRKLKDQLNVTQEKVAGGEAMKATA</sequence>
<dbReference type="AlphaFoldDB" id="A0AAN8IE56"/>
<gene>
    <name evidence="1" type="ORF">GCK32_001677</name>
</gene>
<comment type="caution">
    <text evidence="1">The sequence shown here is derived from an EMBL/GenBank/DDBJ whole genome shotgun (WGS) entry which is preliminary data.</text>
</comment>
<evidence type="ECO:0000313" key="1">
    <source>
        <dbReference type="EMBL" id="KAK5965747.1"/>
    </source>
</evidence>
<organism evidence="1 2">
    <name type="scientific">Trichostrongylus colubriformis</name>
    <name type="common">Black scour worm</name>
    <dbReference type="NCBI Taxonomy" id="6319"/>
    <lineage>
        <taxon>Eukaryota</taxon>
        <taxon>Metazoa</taxon>
        <taxon>Ecdysozoa</taxon>
        <taxon>Nematoda</taxon>
        <taxon>Chromadorea</taxon>
        <taxon>Rhabditida</taxon>
        <taxon>Rhabditina</taxon>
        <taxon>Rhabditomorpha</taxon>
        <taxon>Strongyloidea</taxon>
        <taxon>Trichostrongylidae</taxon>
        <taxon>Trichostrongylus</taxon>
    </lineage>
</organism>